<protein>
    <submittedName>
        <fullName evidence="2">Uncharacterized protein</fullName>
    </submittedName>
</protein>
<dbReference type="Proteomes" id="UP000796880">
    <property type="component" value="Unassembled WGS sequence"/>
</dbReference>
<accession>A0A8K0HBH1</accession>
<keyword evidence="1" id="KW-0812">Transmembrane</keyword>
<comment type="caution">
    <text evidence="2">The sequence shown here is derived from an EMBL/GenBank/DDBJ whole genome shotgun (WGS) entry which is preliminary data.</text>
</comment>
<dbReference type="PANTHER" id="PTHR34658">
    <property type="entry name" value="OS01G0151800 PROTEIN"/>
    <property type="match status" value="1"/>
</dbReference>
<keyword evidence="1" id="KW-0472">Membrane</keyword>
<feature type="transmembrane region" description="Helical" evidence="1">
    <location>
        <begin position="20"/>
        <end position="41"/>
    </location>
</feature>
<dbReference type="OrthoDB" id="1921102at2759"/>
<evidence type="ECO:0000313" key="3">
    <source>
        <dbReference type="Proteomes" id="UP000796880"/>
    </source>
</evidence>
<name>A0A8K0HBH1_9ROSA</name>
<dbReference type="PANTHER" id="PTHR34658:SF2">
    <property type="entry name" value="OS01G0151800 PROTEIN"/>
    <property type="match status" value="1"/>
</dbReference>
<evidence type="ECO:0000313" key="2">
    <source>
        <dbReference type="EMBL" id="KAF3449260.1"/>
    </source>
</evidence>
<gene>
    <name evidence="2" type="ORF">FNV43_RR09988</name>
</gene>
<organism evidence="2 3">
    <name type="scientific">Rhamnella rubrinervis</name>
    <dbReference type="NCBI Taxonomy" id="2594499"/>
    <lineage>
        <taxon>Eukaryota</taxon>
        <taxon>Viridiplantae</taxon>
        <taxon>Streptophyta</taxon>
        <taxon>Embryophyta</taxon>
        <taxon>Tracheophyta</taxon>
        <taxon>Spermatophyta</taxon>
        <taxon>Magnoliopsida</taxon>
        <taxon>eudicotyledons</taxon>
        <taxon>Gunneridae</taxon>
        <taxon>Pentapetalae</taxon>
        <taxon>rosids</taxon>
        <taxon>fabids</taxon>
        <taxon>Rosales</taxon>
        <taxon>Rhamnaceae</taxon>
        <taxon>rhamnoid group</taxon>
        <taxon>Rhamneae</taxon>
        <taxon>Rhamnella</taxon>
    </lineage>
</organism>
<feature type="transmembrane region" description="Helical" evidence="1">
    <location>
        <begin position="91"/>
        <end position="115"/>
    </location>
</feature>
<sequence>MLPSVLFASTLDRLTTRRPMLVYAAAWTSVLTLTVAMASFAPEAAFVSAISSSSSTPSVCDTERYIRVPLDLPGEIFCLPAHRFMRSKIDFIVPPIFAAVIVAGSAFLVRAVALWENDVVH</sequence>
<evidence type="ECO:0000256" key="1">
    <source>
        <dbReference type="SAM" id="Phobius"/>
    </source>
</evidence>
<keyword evidence="3" id="KW-1185">Reference proteome</keyword>
<proteinExistence type="predicted"/>
<dbReference type="AlphaFoldDB" id="A0A8K0HBH1"/>
<dbReference type="EMBL" id="VOIH02000004">
    <property type="protein sequence ID" value="KAF3449260.1"/>
    <property type="molecule type" value="Genomic_DNA"/>
</dbReference>
<reference evidence="2" key="1">
    <citation type="submission" date="2020-03" db="EMBL/GenBank/DDBJ databases">
        <title>A high-quality chromosome-level genome assembly of a woody plant with both climbing and erect habits, Rhamnella rubrinervis.</title>
        <authorList>
            <person name="Lu Z."/>
            <person name="Yang Y."/>
            <person name="Zhu X."/>
            <person name="Sun Y."/>
        </authorList>
    </citation>
    <scope>NUCLEOTIDE SEQUENCE</scope>
    <source>
        <strain evidence="2">BYM</strain>
        <tissue evidence="2">Leaf</tissue>
    </source>
</reference>
<keyword evidence="1" id="KW-1133">Transmembrane helix</keyword>